<keyword evidence="3 9" id="KW-0813">Transport</keyword>
<feature type="transmembrane region" description="Helical" evidence="10">
    <location>
        <begin position="404"/>
        <end position="425"/>
    </location>
</feature>
<protein>
    <recommendedName>
        <fullName evidence="11">Major facilitator superfamily (MFS) profile domain-containing protein</fullName>
    </recommendedName>
</protein>
<dbReference type="NCBIfam" id="TIGR00879">
    <property type="entry name" value="SP"/>
    <property type="match status" value="1"/>
</dbReference>
<evidence type="ECO:0000256" key="5">
    <source>
        <dbReference type="ARBA" id="ARBA00022692"/>
    </source>
</evidence>
<keyword evidence="7 10" id="KW-1133">Transmembrane helix</keyword>
<dbReference type="PANTHER" id="PTHR23500">
    <property type="entry name" value="SOLUTE CARRIER FAMILY 2, FACILITATED GLUCOSE TRANSPORTER"/>
    <property type="match status" value="1"/>
</dbReference>
<evidence type="ECO:0000256" key="4">
    <source>
        <dbReference type="ARBA" id="ARBA00022597"/>
    </source>
</evidence>
<keyword evidence="5 10" id="KW-0812">Transmembrane</keyword>
<dbReference type="PANTHER" id="PTHR23500:SF574">
    <property type="entry name" value="SUGAR TRANSPORT PROTEIN 1"/>
    <property type="match status" value="1"/>
</dbReference>
<feature type="transmembrane region" description="Helical" evidence="10">
    <location>
        <begin position="301"/>
        <end position="325"/>
    </location>
</feature>
<comment type="similarity">
    <text evidence="2 9">Belongs to the major facilitator superfamily. Sugar transporter (TC 2.A.1.1) family.</text>
</comment>
<evidence type="ECO:0000256" key="1">
    <source>
        <dbReference type="ARBA" id="ARBA00004141"/>
    </source>
</evidence>
<dbReference type="Pfam" id="PF00083">
    <property type="entry name" value="Sugar_tr"/>
    <property type="match status" value="1"/>
</dbReference>
<dbReference type="PROSITE" id="PS50850">
    <property type="entry name" value="MFS"/>
    <property type="match status" value="1"/>
</dbReference>
<feature type="transmembrane region" description="Helical" evidence="10">
    <location>
        <begin position="153"/>
        <end position="175"/>
    </location>
</feature>
<keyword evidence="6" id="KW-0769">Symport</keyword>
<feature type="transmembrane region" description="Helical" evidence="10">
    <location>
        <begin position="375"/>
        <end position="398"/>
    </location>
</feature>
<dbReference type="SUPFAM" id="SSF103473">
    <property type="entry name" value="MFS general substrate transporter"/>
    <property type="match status" value="1"/>
</dbReference>
<name>A0A835IH21_9MAGN</name>
<sequence>MAGGSVSSSSNDKQYPGKLTWYVVITCIIAGFGGMLFGYDFGISGGVTSMSPFLKKFFPEVYRKEEGIVSTNQYCEGAQVLMTKSISKHPGNCSNHNHTLWSNSQAVPLFLSEMAPCQHRSKLNNIFQLMITIGICLANLVNYETNTIKGGWGWRLSLGLAVVPACAMIIGSFCVPDTPRSMIDRGKNDEAKETLRHIRGTVDVDAEYKDMVVESKFKDNEHSWKAIFSRKYRPQLVMALAIPFFQQFTGINVIMFYAPVLFRTIGLGKNASLMSAMITGAVNVAATFVAIFTVDKFGRKLLFNVGGVVMFICEIVIGSIIAYKFGWNGLGKISGWYSPFLLLLICFYVAGFAFSWGPLGWLVPSEIFPIEVRSTLQCVTVAMNMFITFIIGQAFLWALCHARFGLFFVFAVFVIAMTLFINFFLPETKGIPIDEMSKVWKNHWFWKRYFPSDGGNGRVDGI</sequence>
<evidence type="ECO:0000256" key="10">
    <source>
        <dbReference type="SAM" id="Phobius"/>
    </source>
</evidence>
<dbReference type="OrthoDB" id="5296287at2759"/>
<evidence type="ECO:0000256" key="8">
    <source>
        <dbReference type="ARBA" id="ARBA00023136"/>
    </source>
</evidence>
<dbReference type="Gene3D" id="1.20.1250.20">
    <property type="entry name" value="MFS general substrate transporter like domains"/>
    <property type="match status" value="2"/>
</dbReference>
<dbReference type="InterPro" id="IPR003663">
    <property type="entry name" value="Sugar/inositol_transpt"/>
</dbReference>
<dbReference type="AlphaFoldDB" id="A0A835IH21"/>
<evidence type="ECO:0000256" key="9">
    <source>
        <dbReference type="RuleBase" id="RU003346"/>
    </source>
</evidence>
<dbReference type="PRINTS" id="PR00171">
    <property type="entry name" value="SUGRTRNSPORT"/>
</dbReference>
<dbReference type="InterPro" id="IPR005828">
    <property type="entry name" value="MFS_sugar_transport-like"/>
</dbReference>
<dbReference type="FunFam" id="1.20.1250.20:FF:000931">
    <property type="entry name" value="Sugar transport protein 3"/>
    <property type="match status" value="1"/>
</dbReference>
<evidence type="ECO:0000259" key="11">
    <source>
        <dbReference type="PROSITE" id="PS50850"/>
    </source>
</evidence>
<evidence type="ECO:0000313" key="12">
    <source>
        <dbReference type="EMBL" id="KAF9616302.1"/>
    </source>
</evidence>
<dbReference type="GO" id="GO:0015145">
    <property type="term" value="F:monosaccharide transmembrane transporter activity"/>
    <property type="evidence" value="ECO:0007669"/>
    <property type="project" value="InterPro"/>
</dbReference>
<dbReference type="CDD" id="cd17361">
    <property type="entry name" value="MFS_STP"/>
    <property type="match status" value="1"/>
</dbReference>
<feature type="domain" description="Major facilitator superfamily (MFS) profile" evidence="11">
    <location>
        <begin position="1"/>
        <end position="429"/>
    </location>
</feature>
<evidence type="ECO:0000256" key="3">
    <source>
        <dbReference type="ARBA" id="ARBA00022448"/>
    </source>
</evidence>
<accession>A0A835IH21</accession>
<organism evidence="12 13">
    <name type="scientific">Coptis chinensis</name>
    <dbReference type="NCBI Taxonomy" id="261450"/>
    <lineage>
        <taxon>Eukaryota</taxon>
        <taxon>Viridiplantae</taxon>
        <taxon>Streptophyta</taxon>
        <taxon>Embryophyta</taxon>
        <taxon>Tracheophyta</taxon>
        <taxon>Spermatophyta</taxon>
        <taxon>Magnoliopsida</taxon>
        <taxon>Ranunculales</taxon>
        <taxon>Ranunculaceae</taxon>
        <taxon>Coptidoideae</taxon>
        <taxon>Coptis</taxon>
    </lineage>
</organism>
<gene>
    <name evidence="12" type="ORF">IFM89_029078</name>
</gene>
<evidence type="ECO:0000256" key="2">
    <source>
        <dbReference type="ARBA" id="ARBA00010992"/>
    </source>
</evidence>
<dbReference type="EMBL" id="JADFTS010000003">
    <property type="protein sequence ID" value="KAF9616302.1"/>
    <property type="molecule type" value="Genomic_DNA"/>
</dbReference>
<feature type="transmembrane region" description="Helical" evidence="10">
    <location>
        <begin position="272"/>
        <end position="294"/>
    </location>
</feature>
<dbReference type="PROSITE" id="PS00216">
    <property type="entry name" value="SUGAR_TRANSPORT_1"/>
    <property type="match status" value="1"/>
</dbReference>
<feature type="transmembrane region" description="Helical" evidence="10">
    <location>
        <begin position="337"/>
        <end position="363"/>
    </location>
</feature>
<evidence type="ECO:0000313" key="13">
    <source>
        <dbReference type="Proteomes" id="UP000631114"/>
    </source>
</evidence>
<keyword evidence="8 10" id="KW-0472">Membrane</keyword>
<dbReference type="Proteomes" id="UP000631114">
    <property type="component" value="Unassembled WGS sequence"/>
</dbReference>
<comment type="caution">
    <text evidence="12">The sequence shown here is derived from an EMBL/GenBank/DDBJ whole genome shotgun (WGS) entry which is preliminary data.</text>
</comment>
<dbReference type="InterPro" id="IPR045262">
    <property type="entry name" value="STP/PLT_plant"/>
</dbReference>
<feature type="transmembrane region" description="Helical" evidence="10">
    <location>
        <begin position="236"/>
        <end position="260"/>
    </location>
</feature>
<feature type="transmembrane region" description="Helical" evidence="10">
    <location>
        <begin position="20"/>
        <end position="41"/>
    </location>
</feature>
<keyword evidence="13" id="KW-1185">Reference proteome</keyword>
<dbReference type="InterPro" id="IPR036259">
    <property type="entry name" value="MFS_trans_sf"/>
</dbReference>
<dbReference type="InterPro" id="IPR005829">
    <property type="entry name" value="Sugar_transporter_CS"/>
</dbReference>
<dbReference type="GO" id="GO:0015293">
    <property type="term" value="F:symporter activity"/>
    <property type="evidence" value="ECO:0007669"/>
    <property type="project" value="UniProtKB-KW"/>
</dbReference>
<keyword evidence="4" id="KW-0762">Sugar transport</keyword>
<dbReference type="InterPro" id="IPR044778">
    <property type="entry name" value="MFS_STP/MST-like_plant"/>
</dbReference>
<comment type="subcellular location">
    <subcellularLocation>
        <location evidence="1">Membrane</location>
        <topology evidence="1">Multi-pass membrane protein</topology>
    </subcellularLocation>
</comment>
<dbReference type="InterPro" id="IPR020846">
    <property type="entry name" value="MFS_dom"/>
</dbReference>
<dbReference type="GO" id="GO:0016020">
    <property type="term" value="C:membrane"/>
    <property type="evidence" value="ECO:0007669"/>
    <property type="project" value="UniProtKB-SubCell"/>
</dbReference>
<reference evidence="12 13" key="1">
    <citation type="submission" date="2020-10" db="EMBL/GenBank/DDBJ databases">
        <title>The Coptis chinensis genome and diversification of protoberbering-type alkaloids.</title>
        <authorList>
            <person name="Wang B."/>
            <person name="Shu S."/>
            <person name="Song C."/>
            <person name="Liu Y."/>
        </authorList>
    </citation>
    <scope>NUCLEOTIDE SEQUENCE [LARGE SCALE GENOMIC DNA]</scope>
    <source>
        <strain evidence="12">HL-2020</strain>
        <tissue evidence="12">Leaf</tissue>
    </source>
</reference>
<proteinExistence type="inferred from homology"/>
<evidence type="ECO:0000256" key="7">
    <source>
        <dbReference type="ARBA" id="ARBA00022989"/>
    </source>
</evidence>
<evidence type="ECO:0000256" key="6">
    <source>
        <dbReference type="ARBA" id="ARBA00022847"/>
    </source>
</evidence>